<dbReference type="InterPro" id="IPR027417">
    <property type="entry name" value="P-loop_NTPase"/>
</dbReference>
<reference evidence="2 3" key="1">
    <citation type="submission" date="2013-11" db="EMBL/GenBank/DDBJ databases">
        <title>The Damaraland mole rat (Fukomys damarensis) genome and evolution of African mole rats.</title>
        <authorList>
            <person name="Gladyshev V.N."/>
            <person name="Fang X."/>
        </authorList>
    </citation>
    <scope>NUCLEOTIDE SEQUENCE [LARGE SCALE GENOMIC DNA]</scope>
    <source>
        <tissue evidence="2">Liver</tissue>
    </source>
</reference>
<protein>
    <submittedName>
        <fullName evidence="2">Putative ATP-dependent RNA helicase DDX41</fullName>
    </submittedName>
</protein>
<dbReference type="Pfam" id="PF00271">
    <property type="entry name" value="Helicase_C"/>
    <property type="match status" value="1"/>
</dbReference>
<feature type="domain" description="Helicase C-terminal" evidence="1">
    <location>
        <begin position="1"/>
        <end position="108"/>
    </location>
</feature>
<proteinExistence type="predicted"/>
<dbReference type="GO" id="GO:0004386">
    <property type="term" value="F:helicase activity"/>
    <property type="evidence" value="ECO:0007669"/>
    <property type="project" value="UniProtKB-KW"/>
</dbReference>
<dbReference type="InterPro" id="IPR001650">
    <property type="entry name" value="Helicase_C-like"/>
</dbReference>
<dbReference type="SUPFAM" id="SSF52540">
    <property type="entry name" value="P-loop containing nucleoside triphosphate hydrolases"/>
    <property type="match status" value="1"/>
</dbReference>
<keyword evidence="3" id="KW-1185">Reference proteome</keyword>
<dbReference type="PROSITE" id="PS51194">
    <property type="entry name" value="HELICASE_CTER"/>
    <property type="match status" value="1"/>
</dbReference>
<dbReference type="EMBL" id="KN123755">
    <property type="protein sequence ID" value="KFO23808.1"/>
    <property type="molecule type" value="Genomic_DNA"/>
</dbReference>
<keyword evidence="2" id="KW-0347">Helicase</keyword>
<dbReference type="Gene3D" id="3.40.50.300">
    <property type="entry name" value="P-loop containing nucleotide triphosphate hydrolases"/>
    <property type="match status" value="1"/>
</dbReference>
<sequence>MGAETRKNGLNTTEVFQEGKKDVPVATGVASKGLNFPAIQRVISYNMSEETEDYAHWIGRAGQSGHSGVATTCISKLYDELVLMGLKAESSILRTSATTSASHFCGYVTKQSTVDPRVMTSLIYKQLGLG</sequence>
<gene>
    <name evidence="2" type="ORF">H920_15012</name>
</gene>
<keyword evidence="2" id="KW-0067">ATP-binding</keyword>
<dbReference type="Proteomes" id="UP000028990">
    <property type="component" value="Unassembled WGS sequence"/>
</dbReference>
<organism evidence="2 3">
    <name type="scientific">Fukomys damarensis</name>
    <name type="common">Damaraland mole rat</name>
    <name type="synonym">Cryptomys damarensis</name>
    <dbReference type="NCBI Taxonomy" id="885580"/>
    <lineage>
        <taxon>Eukaryota</taxon>
        <taxon>Metazoa</taxon>
        <taxon>Chordata</taxon>
        <taxon>Craniata</taxon>
        <taxon>Vertebrata</taxon>
        <taxon>Euteleostomi</taxon>
        <taxon>Mammalia</taxon>
        <taxon>Eutheria</taxon>
        <taxon>Euarchontoglires</taxon>
        <taxon>Glires</taxon>
        <taxon>Rodentia</taxon>
        <taxon>Hystricomorpha</taxon>
        <taxon>Bathyergidae</taxon>
        <taxon>Fukomys</taxon>
    </lineage>
</organism>
<evidence type="ECO:0000313" key="3">
    <source>
        <dbReference type="Proteomes" id="UP000028990"/>
    </source>
</evidence>
<keyword evidence="2" id="KW-0378">Hydrolase</keyword>
<evidence type="ECO:0000259" key="1">
    <source>
        <dbReference type="PROSITE" id="PS51194"/>
    </source>
</evidence>
<accession>A0A091CZY7</accession>
<dbReference type="PANTHER" id="PTHR47958">
    <property type="entry name" value="ATP-DEPENDENT RNA HELICASE DBP3"/>
    <property type="match status" value="1"/>
</dbReference>
<keyword evidence="2" id="KW-0547">Nucleotide-binding</keyword>
<name>A0A091CZY7_FUKDA</name>
<dbReference type="AlphaFoldDB" id="A0A091CZY7"/>
<evidence type="ECO:0000313" key="2">
    <source>
        <dbReference type="EMBL" id="KFO23808.1"/>
    </source>
</evidence>